<dbReference type="Gene3D" id="2.60.40.1180">
    <property type="entry name" value="Golgi alpha-mannosidase II"/>
    <property type="match status" value="1"/>
</dbReference>
<dbReference type="GO" id="GO:0004556">
    <property type="term" value="F:alpha-amylase activity"/>
    <property type="evidence" value="ECO:0007669"/>
    <property type="project" value="TreeGrafter"/>
</dbReference>
<gene>
    <name evidence="5" type="ORF">GAB14E_2635</name>
</gene>
<evidence type="ECO:0000259" key="4">
    <source>
        <dbReference type="SMART" id="SM00642"/>
    </source>
</evidence>
<sequence>MTVDKSCQQTSKYQCWGFQMNEQMWWRGAVIYQIYPRSFYDANQDGIGDLPGIISKLDYIASLGVDAIWISPFFKSPMKDFGYDISDYRDIDPIFGTLADFDELVLKAHALGIKIMIDQVLSHTSDQHQWFVDSREDQSNDKADWYVWSDAKEDGTAPNNWLSIFGGTGWTWDPRRQQYYLHNFLTSQPDLNFHNPDVRQAVLDNIEFWLKRGVDGFRLDAINFCYHDAQLRDNPAKPKALRTSIGFDEKNPYAYQYHYFNNTQDENLGFMEDIRTLLDQYPGTVALGEISSEDSLKTMAEYTQGDHRLHMGYSFDLLTDNFSASYIKQVVETLESRVSDGWPCWSISNHDVARVVTRWGGFNSKDFAKMLFAMISSLRGSICSYQGEELGLTEADIAFEDIQDPYGITFWPQFKGRDGCRTPHPWQKNAVNAGFSEGKPWLPVASEHFSKSVDVQDEAIDSVLNSYRHFNRWRKEQPALRYGDIKFIDIPEPNLAFIRQYQGEQLLVCFNFSEQSQTVALSSLTQQSDSLVAVSGHKLTSATTVDGELQLPAFGCFYCKLEPKTRTVS</sequence>
<dbReference type="PATRIC" id="fig|28229.3.peg.2263"/>
<dbReference type="Pfam" id="PF00128">
    <property type="entry name" value="Alpha-amylase"/>
    <property type="match status" value="1"/>
</dbReference>
<dbReference type="Gene3D" id="3.20.20.80">
    <property type="entry name" value="Glycosidases"/>
    <property type="match status" value="2"/>
</dbReference>
<dbReference type="InterPro" id="IPR045857">
    <property type="entry name" value="O16G_dom_2"/>
</dbReference>
<dbReference type="SUPFAM" id="SSF51011">
    <property type="entry name" value="Glycosyl hydrolase domain"/>
    <property type="match status" value="1"/>
</dbReference>
<organism evidence="5 6">
    <name type="scientific">Colwellia psychrerythraea</name>
    <name type="common">Vibrio psychroerythus</name>
    <dbReference type="NCBI Taxonomy" id="28229"/>
    <lineage>
        <taxon>Bacteria</taxon>
        <taxon>Pseudomonadati</taxon>
        <taxon>Pseudomonadota</taxon>
        <taxon>Gammaproteobacteria</taxon>
        <taxon>Alteromonadales</taxon>
        <taxon>Colwelliaceae</taxon>
        <taxon>Colwellia</taxon>
    </lineage>
</organism>
<dbReference type="Pfam" id="PF16657">
    <property type="entry name" value="Malt_amylase_C"/>
    <property type="match status" value="1"/>
</dbReference>
<dbReference type="GO" id="GO:0009313">
    <property type="term" value="P:oligosaccharide catabolic process"/>
    <property type="evidence" value="ECO:0007669"/>
    <property type="project" value="TreeGrafter"/>
</dbReference>
<keyword evidence="2" id="KW-0378">Hydrolase</keyword>
<dbReference type="CDD" id="cd11330">
    <property type="entry name" value="AmyAc_OligoGlu"/>
    <property type="match status" value="1"/>
</dbReference>
<dbReference type="InterPro" id="IPR006047">
    <property type="entry name" value="GH13_cat_dom"/>
</dbReference>
<reference evidence="5 6" key="1">
    <citation type="submission" date="2014-08" db="EMBL/GenBank/DDBJ databases">
        <title>Genomic and Phenotypic Diversity of Colwellia psychrerythraea strains from Disparate Marine Basins.</title>
        <authorList>
            <person name="Techtmann S.M."/>
            <person name="Stelling S.C."/>
            <person name="Utturkar S.M."/>
            <person name="Alshibli N."/>
            <person name="Harris A."/>
            <person name="Brown S.D."/>
            <person name="Hazen T.C."/>
        </authorList>
    </citation>
    <scope>NUCLEOTIDE SEQUENCE [LARGE SCALE GENOMIC DNA]</scope>
    <source>
        <strain evidence="5 6">GAB14E</strain>
    </source>
</reference>
<dbReference type="SUPFAM" id="SSF51445">
    <property type="entry name" value="(Trans)glycosidases"/>
    <property type="match status" value="1"/>
</dbReference>
<dbReference type="FunFam" id="3.90.400.10:FF:000002">
    <property type="entry name" value="Sucrose isomerase"/>
    <property type="match status" value="1"/>
</dbReference>
<dbReference type="EMBL" id="JQEC01000027">
    <property type="protein sequence ID" value="KGJ93311.1"/>
    <property type="molecule type" value="Genomic_DNA"/>
</dbReference>
<keyword evidence="3" id="KW-0326">Glycosidase</keyword>
<dbReference type="InterPro" id="IPR013780">
    <property type="entry name" value="Glyco_hydro_b"/>
</dbReference>
<comment type="caution">
    <text evidence="5">The sequence shown here is derived from an EMBL/GenBank/DDBJ whole genome shotgun (WGS) entry which is preliminary data.</text>
</comment>
<protein>
    <submittedName>
        <fullName evidence="5">Alpha amylase catalytic region</fullName>
    </submittedName>
</protein>
<evidence type="ECO:0000256" key="3">
    <source>
        <dbReference type="ARBA" id="ARBA00023295"/>
    </source>
</evidence>
<evidence type="ECO:0000313" key="5">
    <source>
        <dbReference type="EMBL" id="KGJ93311.1"/>
    </source>
</evidence>
<evidence type="ECO:0000256" key="1">
    <source>
        <dbReference type="ARBA" id="ARBA00008061"/>
    </source>
</evidence>
<dbReference type="InterPro" id="IPR032091">
    <property type="entry name" value="Malt_amylase-like_C"/>
</dbReference>
<comment type="similarity">
    <text evidence="1">Belongs to the glycosyl hydrolase 13 family.</text>
</comment>
<evidence type="ECO:0000256" key="2">
    <source>
        <dbReference type="ARBA" id="ARBA00022801"/>
    </source>
</evidence>
<dbReference type="AlphaFoldDB" id="A0A099KRZ6"/>
<evidence type="ECO:0000313" key="6">
    <source>
        <dbReference type="Proteomes" id="UP000029868"/>
    </source>
</evidence>
<dbReference type="PANTHER" id="PTHR10357:SF179">
    <property type="entry name" value="NEUTRAL AND BASIC AMINO ACID TRANSPORT PROTEIN RBAT"/>
    <property type="match status" value="1"/>
</dbReference>
<proteinExistence type="inferred from homology"/>
<feature type="domain" description="Glycosyl hydrolase family 13 catalytic" evidence="4">
    <location>
        <begin position="33"/>
        <end position="421"/>
    </location>
</feature>
<dbReference type="InterPro" id="IPR017853">
    <property type="entry name" value="GH"/>
</dbReference>
<name>A0A099KRZ6_COLPS</name>
<dbReference type="Gene3D" id="3.90.400.10">
    <property type="entry name" value="Oligo-1,6-glucosidase, Domain 2"/>
    <property type="match status" value="1"/>
</dbReference>
<dbReference type="Proteomes" id="UP000029868">
    <property type="component" value="Unassembled WGS sequence"/>
</dbReference>
<dbReference type="SMART" id="SM00642">
    <property type="entry name" value="Aamy"/>
    <property type="match status" value="1"/>
</dbReference>
<dbReference type="PANTHER" id="PTHR10357">
    <property type="entry name" value="ALPHA-AMYLASE FAMILY MEMBER"/>
    <property type="match status" value="1"/>
</dbReference>
<accession>A0A099KRZ6</accession>